<accession>A0ABS6D9Z0</accession>
<keyword evidence="1" id="KW-0238">DNA-binding</keyword>
<evidence type="ECO:0000313" key="3">
    <source>
        <dbReference type="EMBL" id="MBU3878035.1"/>
    </source>
</evidence>
<dbReference type="Pfam" id="PF01381">
    <property type="entry name" value="HTH_3"/>
    <property type="match status" value="1"/>
</dbReference>
<evidence type="ECO:0000313" key="4">
    <source>
        <dbReference type="Proteomes" id="UP000723714"/>
    </source>
</evidence>
<evidence type="ECO:0000256" key="1">
    <source>
        <dbReference type="ARBA" id="ARBA00023125"/>
    </source>
</evidence>
<proteinExistence type="predicted"/>
<keyword evidence="4" id="KW-1185">Reference proteome</keyword>
<dbReference type="InterPro" id="IPR001387">
    <property type="entry name" value="Cro/C1-type_HTH"/>
</dbReference>
<feature type="domain" description="HTH cro/C1-type" evidence="2">
    <location>
        <begin position="10"/>
        <end position="64"/>
    </location>
</feature>
<dbReference type="EMBL" id="JABACJ020000026">
    <property type="protein sequence ID" value="MBU3878035.1"/>
    <property type="molecule type" value="Genomic_DNA"/>
</dbReference>
<name>A0ABS6D9Z0_9FIRM</name>
<comment type="caution">
    <text evidence="3">The sequence shown here is derived from an EMBL/GenBank/DDBJ whole genome shotgun (WGS) entry which is preliminary data.</text>
</comment>
<dbReference type="PROSITE" id="PS50943">
    <property type="entry name" value="HTH_CROC1"/>
    <property type="match status" value="1"/>
</dbReference>
<dbReference type="PANTHER" id="PTHR46558">
    <property type="entry name" value="TRACRIPTIONAL REGULATORY PROTEIN-RELATED-RELATED"/>
    <property type="match status" value="1"/>
</dbReference>
<sequence>MTENRLGNRLKRFRTACNMTQFDLAKPLNMSRQTVSTYETGSRVPDIYTLWAMADLYEISIDELIGRDTGQK</sequence>
<dbReference type="Proteomes" id="UP000723714">
    <property type="component" value="Unassembled WGS sequence"/>
</dbReference>
<dbReference type="PANTHER" id="PTHR46558:SF11">
    <property type="entry name" value="HTH-TYPE TRANSCRIPTIONAL REGULATOR XRE"/>
    <property type="match status" value="1"/>
</dbReference>
<dbReference type="SMART" id="SM00530">
    <property type="entry name" value="HTH_XRE"/>
    <property type="match status" value="1"/>
</dbReference>
<protein>
    <submittedName>
        <fullName evidence="3">Helix-turn-helix domain-containing protein</fullName>
    </submittedName>
</protein>
<organism evidence="3 4">
    <name type="scientific">Faecalicatena faecalis</name>
    <dbReference type="NCBI Taxonomy" id="2726362"/>
    <lineage>
        <taxon>Bacteria</taxon>
        <taxon>Bacillati</taxon>
        <taxon>Bacillota</taxon>
        <taxon>Clostridia</taxon>
        <taxon>Lachnospirales</taxon>
        <taxon>Lachnospiraceae</taxon>
        <taxon>Faecalicatena</taxon>
    </lineage>
</organism>
<reference evidence="3 4" key="1">
    <citation type="submission" date="2021-06" db="EMBL/GenBank/DDBJ databases">
        <title>Faecalicatena sp. nov. isolated from porcine feces.</title>
        <authorList>
            <person name="Oh B.S."/>
            <person name="Lee J.H."/>
        </authorList>
    </citation>
    <scope>NUCLEOTIDE SEQUENCE [LARGE SCALE GENOMIC DNA]</scope>
    <source>
        <strain evidence="3 4">AGMB00832</strain>
    </source>
</reference>
<dbReference type="CDD" id="cd00093">
    <property type="entry name" value="HTH_XRE"/>
    <property type="match status" value="1"/>
</dbReference>
<dbReference type="RefSeq" id="WP_216244582.1">
    <property type="nucleotide sequence ID" value="NZ_JABACJ020000026.1"/>
</dbReference>
<evidence type="ECO:0000259" key="2">
    <source>
        <dbReference type="PROSITE" id="PS50943"/>
    </source>
</evidence>
<gene>
    <name evidence="3" type="ORF">HGO97_019720</name>
</gene>